<evidence type="ECO:0000256" key="4">
    <source>
        <dbReference type="ARBA" id="ARBA00022989"/>
    </source>
</evidence>
<dbReference type="Proteomes" id="UP001501585">
    <property type="component" value="Unassembled WGS sequence"/>
</dbReference>
<evidence type="ECO:0000313" key="9">
    <source>
        <dbReference type="EMBL" id="GAA1994175.1"/>
    </source>
</evidence>
<dbReference type="PANTHER" id="PTHR31566:SF0">
    <property type="entry name" value="CYTOCHROME C BIOGENESIS PROTEIN CCS1, CHLOROPLASTIC"/>
    <property type="match status" value="1"/>
</dbReference>
<dbReference type="Pfam" id="PF05140">
    <property type="entry name" value="ResB"/>
    <property type="match status" value="1"/>
</dbReference>
<evidence type="ECO:0000259" key="8">
    <source>
        <dbReference type="Pfam" id="PF05140"/>
    </source>
</evidence>
<evidence type="ECO:0000256" key="6">
    <source>
        <dbReference type="SAM" id="MobiDB-lite"/>
    </source>
</evidence>
<keyword evidence="3" id="KW-0201">Cytochrome c-type biogenesis</keyword>
<dbReference type="EMBL" id="BAAAPC010000007">
    <property type="protein sequence ID" value="GAA1994175.1"/>
    <property type="molecule type" value="Genomic_DNA"/>
</dbReference>
<evidence type="ECO:0000256" key="3">
    <source>
        <dbReference type="ARBA" id="ARBA00022748"/>
    </source>
</evidence>
<evidence type="ECO:0000256" key="2">
    <source>
        <dbReference type="ARBA" id="ARBA00022692"/>
    </source>
</evidence>
<dbReference type="InterPro" id="IPR007816">
    <property type="entry name" value="ResB-like_domain"/>
</dbReference>
<organism evidence="9 10">
    <name type="scientific">Nocardiopsis rhodophaea</name>
    <dbReference type="NCBI Taxonomy" id="280238"/>
    <lineage>
        <taxon>Bacteria</taxon>
        <taxon>Bacillati</taxon>
        <taxon>Actinomycetota</taxon>
        <taxon>Actinomycetes</taxon>
        <taxon>Streptosporangiales</taxon>
        <taxon>Nocardiopsidaceae</taxon>
        <taxon>Nocardiopsis</taxon>
    </lineage>
</organism>
<keyword evidence="5 7" id="KW-0472">Membrane</keyword>
<name>A0ABN2SXR1_9ACTN</name>
<dbReference type="InterPro" id="IPR023494">
    <property type="entry name" value="Cyt_c_bgen_Ccs1/CcsB/ResB"/>
</dbReference>
<evidence type="ECO:0000256" key="5">
    <source>
        <dbReference type="ARBA" id="ARBA00023136"/>
    </source>
</evidence>
<feature type="transmembrane region" description="Helical" evidence="7">
    <location>
        <begin position="133"/>
        <end position="153"/>
    </location>
</feature>
<feature type="domain" description="ResB-like" evidence="8">
    <location>
        <begin position="76"/>
        <end position="550"/>
    </location>
</feature>
<feature type="transmembrane region" description="Helical" evidence="7">
    <location>
        <begin position="230"/>
        <end position="251"/>
    </location>
</feature>
<dbReference type="PANTHER" id="PTHR31566">
    <property type="entry name" value="CYTOCHROME C BIOGENESIS PROTEIN CCS1, CHLOROPLASTIC"/>
    <property type="match status" value="1"/>
</dbReference>
<accession>A0ABN2SXR1</accession>
<feature type="region of interest" description="Disordered" evidence="6">
    <location>
        <begin position="1"/>
        <end position="50"/>
    </location>
</feature>
<evidence type="ECO:0000313" key="10">
    <source>
        <dbReference type="Proteomes" id="UP001501585"/>
    </source>
</evidence>
<feature type="transmembrane region" description="Helical" evidence="7">
    <location>
        <begin position="495"/>
        <end position="514"/>
    </location>
</feature>
<feature type="transmembrane region" description="Helical" evidence="7">
    <location>
        <begin position="68"/>
        <end position="91"/>
    </location>
</feature>
<keyword evidence="10" id="KW-1185">Reference proteome</keyword>
<proteinExistence type="predicted"/>
<sequence>MTTGDPGETEGSGGGETISQADGPEGAQYAEPAAESQETARSASAGDSGGARDDVTLPRLSALGWARWAWRILTSMRTALILLFLLAIGAIPGSVLPQRGVSVDQVTNYFLDHPDIAPWLDRFYLFDVYTSPWYAAIYLLLFVSLTGCVLPRAMAHYRATRARPPKAPRNLDRMPYCARFTTDAAPGTVVEHARSVLKGYRTETDTSTGGGTATASVAAEKGYLRETGNVVFHLALLAILLAVAAGSFYGYRGNMLVVEGTGFANGVPSYDAYYPGTAVDAGDLQPFSFTVDDFTATFIEGGKLAGQADSYSADLTYKEAPDAPEKHHKLEVNEPLSVDGAQVYLLGHGYAPEFEVTNADGDVVFDQAVPFLYRDTFTFTSDGVIKVPDTGDDDQLGFSAVFYPSAAKSADGDLVSDFPDTRDPVVTLQGYKGDLGMRSPQSVYQLYTEKMDEIGASPEMRPGDTWNLPDGAGSITFKGYRDYLSMQVNSDPARLPALLAAAAAVLGLLATLFVRPRRAWVRARRGDDGRTVVEVAGLSKTDAAWATTEFHRIARTLRDRLRNAPATTDDAGMKE</sequence>
<protein>
    <submittedName>
        <fullName evidence="9">Cytochrome c biogenesis protein ResB</fullName>
    </submittedName>
</protein>
<reference evidence="9 10" key="1">
    <citation type="journal article" date="2019" name="Int. J. Syst. Evol. Microbiol.">
        <title>The Global Catalogue of Microorganisms (GCM) 10K type strain sequencing project: providing services to taxonomists for standard genome sequencing and annotation.</title>
        <authorList>
            <consortium name="The Broad Institute Genomics Platform"/>
            <consortium name="The Broad Institute Genome Sequencing Center for Infectious Disease"/>
            <person name="Wu L."/>
            <person name="Ma J."/>
        </authorList>
    </citation>
    <scope>NUCLEOTIDE SEQUENCE [LARGE SCALE GENOMIC DNA]</scope>
    <source>
        <strain evidence="9 10">JCM 15313</strain>
    </source>
</reference>
<evidence type="ECO:0000256" key="7">
    <source>
        <dbReference type="SAM" id="Phobius"/>
    </source>
</evidence>
<keyword evidence="2 7" id="KW-0812">Transmembrane</keyword>
<comment type="caution">
    <text evidence="9">The sequence shown here is derived from an EMBL/GenBank/DDBJ whole genome shotgun (WGS) entry which is preliminary data.</text>
</comment>
<gene>
    <name evidence="9" type="ORF">GCM10009799_20310</name>
</gene>
<dbReference type="RefSeq" id="WP_425573505.1">
    <property type="nucleotide sequence ID" value="NZ_BAAAPC010000007.1"/>
</dbReference>
<keyword evidence="4 7" id="KW-1133">Transmembrane helix</keyword>
<comment type="subcellular location">
    <subcellularLocation>
        <location evidence="1">Membrane</location>
        <topology evidence="1">Multi-pass membrane protein</topology>
    </subcellularLocation>
</comment>
<evidence type="ECO:0000256" key="1">
    <source>
        <dbReference type="ARBA" id="ARBA00004141"/>
    </source>
</evidence>